<feature type="region of interest" description="Disordered" evidence="1">
    <location>
        <begin position="150"/>
        <end position="204"/>
    </location>
</feature>
<evidence type="ECO:0000259" key="3">
    <source>
        <dbReference type="PROSITE" id="PS51782"/>
    </source>
</evidence>
<gene>
    <name evidence="4" type="ORF">UX87_C0013G0017</name>
</gene>
<feature type="domain" description="LysM" evidence="3">
    <location>
        <begin position="267"/>
        <end position="314"/>
    </location>
</feature>
<protein>
    <recommendedName>
        <fullName evidence="3">LysM domain-containing protein</fullName>
    </recommendedName>
</protein>
<dbReference type="EMBL" id="LCNV01000013">
    <property type="protein sequence ID" value="KKU64065.1"/>
    <property type="molecule type" value="Genomic_DNA"/>
</dbReference>
<dbReference type="Pfam" id="PF01476">
    <property type="entry name" value="LysM"/>
    <property type="match status" value="3"/>
</dbReference>
<dbReference type="Gene3D" id="3.10.350.10">
    <property type="entry name" value="LysM domain"/>
    <property type="match status" value="3"/>
</dbReference>
<feature type="domain" description="LysM" evidence="3">
    <location>
        <begin position="90"/>
        <end position="139"/>
    </location>
</feature>
<dbReference type="PANTHER" id="PTHR34700">
    <property type="entry name" value="POTASSIUM BINDING PROTEIN KBP"/>
    <property type="match status" value="1"/>
</dbReference>
<feature type="compositionally biased region" description="Polar residues" evidence="1">
    <location>
        <begin position="150"/>
        <end position="168"/>
    </location>
</feature>
<comment type="caution">
    <text evidence="4">The sequence shown here is derived from an EMBL/GenBank/DDBJ whole genome shotgun (WGS) entry which is preliminary data.</text>
</comment>
<dbReference type="SMART" id="SM00257">
    <property type="entry name" value="LysM"/>
    <property type="match status" value="3"/>
</dbReference>
<proteinExistence type="predicted"/>
<sequence length="317" mass="34630">MQNYARSIIISSILLPEERAFVKDWLKRLKLNEEKISILLGAVVLVLVGVLLFNYFGNVNKPAEETTSSASTEVTNQPVTSLPNQNDLPVTYIVQKGDNLWNIAQRVYGDGYKWTAILGSNENLRENAEVLNEGTEILLPRLDLTLAQATGSPQATNTPQPSVTSAQPTPTPEPTKADIASPSNTPEPNVNPQPTGTTTQAGNYEVQRGDSLWKIAEKTYGSGYKWVDIYNANKSQIQDPDLIYSGTTLNLPAGTSIASDTLPGANITHTVSQGENLWVLSVKYCNDGFTWQTIATANNLSNPRVIEPGQKLDIRCK</sequence>
<dbReference type="Proteomes" id="UP000034364">
    <property type="component" value="Unassembled WGS sequence"/>
</dbReference>
<dbReference type="PROSITE" id="PS51782">
    <property type="entry name" value="LYSM"/>
    <property type="match status" value="3"/>
</dbReference>
<dbReference type="PATRIC" id="fig|1618353.3.peg.537"/>
<evidence type="ECO:0000256" key="2">
    <source>
        <dbReference type="SAM" id="Phobius"/>
    </source>
</evidence>
<dbReference type="AlphaFoldDB" id="A0A0G1V268"/>
<dbReference type="PANTHER" id="PTHR34700:SF4">
    <property type="entry name" value="PHAGE-LIKE ELEMENT PBSX PROTEIN XKDP"/>
    <property type="match status" value="1"/>
</dbReference>
<organism evidence="4 5">
    <name type="scientific">Candidatus Amesbacteria bacterium GW2011_GWA1_47_16</name>
    <dbReference type="NCBI Taxonomy" id="1618353"/>
    <lineage>
        <taxon>Bacteria</taxon>
        <taxon>Candidatus Amesiibacteriota</taxon>
    </lineage>
</organism>
<dbReference type="CDD" id="cd00118">
    <property type="entry name" value="LysM"/>
    <property type="match status" value="3"/>
</dbReference>
<keyword evidence="2" id="KW-0812">Transmembrane</keyword>
<reference evidence="4 5" key="1">
    <citation type="journal article" date="2015" name="Nature">
        <title>rRNA introns, odd ribosomes, and small enigmatic genomes across a large radiation of phyla.</title>
        <authorList>
            <person name="Brown C.T."/>
            <person name="Hug L.A."/>
            <person name="Thomas B.C."/>
            <person name="Sharon I."/>
            <person name="Castelle C.J."/>
            <person name="Singh A."/>
            <person name="Wilkins M.J."/>
            <person name="Williams K.H."/>
            <person name="Banfield J.F."/>
        </authorList>
    </citation>
    <scope>NUCLEOTIDE SEQUENCE [LARGE SCALE GENOMIC DNA]</scope>
</reference>
<feature type="transmembrane region" description="Helical" evidence="2">
    <location>
        <begin position="36"/>
        <end position="56"/>
    </location>
</feature>
<evidence type="ECO:0000313" key="4">
    <source>
        <dbReference type="EMBL" id="KKU64065.1"/>
    </source>
</evidence>
<feature type="compositionally biased region" description="Polar residues" evidence="1">
    <location>
        <begin position="181"/>
        <end position="202"/>
    </location>
</feature>
<evidence type="ECO:0000256" key="1">
    <source>
        <dbReference type="SAM" id="MobiDB-lite"/>
    </source>
</evidence>
<feature type="domain" description="LysM" evidence="3">
    <location>
        <begin position="202"/>
        <end position="251"/>
    </location>
</feature>
<dbReference type="SUPFAM" id="SSF54106">
    <property type="entry name" value="LysM domain"/>
    <property type="match status" value="3"/>
</dbReference>
<keyword evidence="2" id="KW-1133">Transmembrane helix</keyword>
<keyword evidence="2" id="KW-0472">Membrane</keyword>
<dbReference type="InterPro" id="IPR052196">
    <property type="entry name" value="Bact_Kbp"/>
</dbReference>
<name>A0A0G1V268_9BACT</name>
<dbReference type="InterPro" id="IPR036779">
    <property type="entry name" value="LysM_dom_sf"/>
</dbReference>
<dbReference type="InterPro" id="IPR018392">
    <property type="entry name" value="LysM"/>
</dbReference>
<accession>A0A0G1V268</accession>
<evidence type="ECO:0000313" key="5">
    <source>
        <dbReference type="Proteomes" id="UP000034364"/>
    </source>
</evidence>